<dbReference type="EMBL" id="CP000246">
    <property type="protein sequence ID" value="ABG84999.1"/>
    <property type="molecule type" value="Genomic_DNA"/>
</dbReference>
<dbReference type="InterPro" id="IPR046342">
    <property type="entry name" value="CBS_dom_sf"/>
</dbReference>
<name>A0A0H2YV50_CLOP1</name>
<evidence type="ECO:0000313" key="4">
    <source>
        <dbReference type="Proteomes" id="UP000001823"/>
    </source>
</evidence>
<evidence type="ECO:0000259" key="2">
    <source>
        <dbReference type="PROSITE" id="PS51371"/>
    </source>
</evidence>
<dbReference type="SMR" id="A0A0H2YV50"/>
<evidence type="ECO:0000313" key="3">
    <source>
        <dbReference type="EMBL" id="ABG84999.1"/>
    </source>
</evidence>
<feature type="domain" description="CBS" evidence="2">
    <location>
        <begin position="294"/>
        <end position="356"/>
    </location>
</feature>
<dbReference type="CDD" id="cd04606">
    <property type="entry name" value="CBS_pair_Mg_transporter"/>
    <property type="match status" value="1"/>
</dbReference>
<dbReference type="InterPro" id="IPR000644">
    <property type="entry name" value="CBS_dom"/>
</dbReference>
<dbReference type="InterPro" id="IPR006668">
    <property type="entry name" value="Mg_transptr_MgtE_intracell_dom"/>
</dbReference>
<keyword evidence="4" id="KW-1185">Reference proteome</keyword>
<dbReference type="Gene3D" id="1.25.60.10">
    <property type="entry name" value="MgtE N-terminal domain-like"/>
    <property type="match status" value="1"/>
</dbReference>
<dbReference type="Pfam" id="PF03448">
    <property type="entry name" value="MgtE_N"/>
    <property type="match status" value="1"/>
</dbReference>
<reference evidence="3 4" key="1">
    <citation type="journal article" date="2006" name="Genome Res.">
        <title>Skewed genomic variability in strains of the toxigenic bacterial pathogen, Clostridium perfringens.</title>
        <authorList>
            <person name="Myers G.S."/>
            <person name="Rasko D.A."/>
            <person name="Cheung J.K."/>
            <person name="Ravel J."/>
            <person name="Seshadri R."/>
            <person name="Deboy R.T."/>
            <person name="Ren Q."/>
            <person name="Varga J."/>
            <person name="Awad M.M."/>
            <person name="Brinkac L.M."/>
            <person name="Daugherty S.C."/>
            <person name="Haft D.H."/>
            <person name="Dodson R.J."/>
            <person name="Madupu R."/>
            <person name="Nelson W.C."/>
            <person name="Rosovitz M.J."/>
            <person name="Sullivan S.A."/>
            <person name="Khouri H."/>
            <person name="Dimitrov G.I."/>
            <person name="Watkins K.L."/>
            <person name="Mulligan S."/>
            <person name="Benton J."/>
            <person name="Radune D."/>
            <person name="Fisher D.J."/>
            <person name="Atkins H.S."/>
            <person name="Hiscox T."/>
            <person name="Jost B.H."/>
            <person name="Billington S.J."/>
            <person name="Songer J.G."/>
            <person name="McClane B.A."/>
            <person name="Titball R.W."/>
            <person name="Rood J.I."/>
            <person name="Melville S.B."/>
            <person name="Paulsen I.T."/>
        </authorList>
    </citation>
    <scope>NUCLEOTIDE SEQUENCE [LARGE SCALE GENOMIC DNA]</scope>
    <source>
        <strain evidence="4">ATCC 13124 / DSM 756 / JCM 1290 / NCIMB 6125 / NCTC 8237 / S 107 / Type A</strain>
    </source>
</reference>
<dbReference type="PANTHER" id="PTHR43773">
    <property type="entry name" value="MAGNESIUM TRANSPORTER MGTE"/>
    <property type="match status" value="1"/>
</dbReference>
<feature type="domain" description="CBS" evidence="2">
    <location>
        <begin position="358"/>
        <end position="415"/>
    </location>
</feature>
<dbReference type="SUPFAM" id="SSF158791">
    <property type="entry name" value="MgtE N-terminal domain-like"/>
    <property type="match status" value="1"/>
</dbReference>
<dbReference type="Pfam" id="PF05239">
    <property type="entry name" value="PRC"/>
    <property type="match status" value="1"/>
</dbReference>
<sequence length="423" mass="49091">MNKLTMFLYSNIINKKIYDEFNEVLGVLKDVYVTTEDGYPRIIGYKVKRDGVIFDYEFKNIDFYQKDNGKFKIQIRGSREILPRNYSYLLSQNLLDRKIVDINGKKVVKVDDLRIVKIAGEFRVIAVETGKIVKFRRNGLEGLGKLLAKVFKEKFQEKVIMWEDVESLEMINDNLKLAIPYKKLQKLHPADLADILEELDAINRKKVFDSLDEDLAADTLEEIEPEVQSSIIKGLSHSKTAELFENIPNDEIADIIDELDEEEREKVLIALENEDAEEVKELMGYSDESVGSIMNKDFISFNLDLTVKETIELLRELDADEEVMYYVYITDEEDRLNGVVTLRDLIMNEENKRLKEIMHTSSISVNIDSTIEDAIEKSTKYDLISIPVVDYEEKLVGMVLIHDIVDELIPNNLKRKFKKKYTD</sequence>
<dbReference type="GO" id="GO:0016020">
    <property type="term" value="C:membrane"/>
    <property type="evidence" value="ECO:0007669"/>
    <property type="project" value="InterPro"/>
</dbReference>
<dbReference type="Gene3D" id="3.10.580.10">
    <property type="entry name" value="CBS-domain"/>
    <property type="match status" value="1"/>
</dbReference>
<dbReference type="PaxDb" id="195103-CPF_1530"/>
<dbReference type="InterPro" id="IPR038076">
    <property type="entry name" value="MgtE_N_sf"/>
</dbReference>
<dbReference type="STRING" id="195103.CPF_1530"/>
<accession>A0A0H2YV50</accession>
<dbReference type="InterPro" id="IPR006669">
    <property type="entry name" value="MgtE_transporter"/>
</dbReference>
<dbReference type="PROSITE" id="PS51371">
    <property type="entry name" value="CBS"/>
    <property type="match status" value="2"/>
</dbReference>
<dbReference type="SUPFAM" id="SSF54631">
    <property type="entry name" value="CBS-domain pair"/>
    <property type="match status" value="1"/>
</dbReference>
<dbReference type="eggNOG" id="COG2239">
    <property type="taxonomic scope" value="Bacteria"/>
</dbReference>
<dbReference type="GeneID" id="93002142"/>
<dbReference type="KEGG" id="cpf:CPF_1530"/>
<gene>
    <name evidence="3" type="ordered locus">CPF_1530</name>
</gene>
<evidence type="ECO:0000256" key="1">
    <source>
        <dbReference type="PROSITE-ProRule" id="PRU00703"/>
    </source>
</evidence>
<dbReference type="AlphaFoldDB" id="A0A0H2YV50"/>
<keyword evidence="1" id="KW-0129">CBS domain</keyword>
<organism evidence="3 4">
    <name type="scientific">Clostridium perfringens (strain ATCC 13124 / DSM 756 / JCM 1290 / NCIMB 6125 / NCTC 8237 / Type A)</name>
    <dbReference type="NCBI Taxonomy" id="195103"/>
    <lineage>
        <taxon>Bacteria</taxon>
        <taxon>Bacillati</taxon>
        <taxon>Bacillota</taxon>
        <taxon>Clostridia</taxon>
        <taxon>Eubacteriales</taxon>
        <taxon>Clostridiaceae</taxon>
        <taxon>Clostridium</taxon>
    </lineage>
</organism>
<dbReference type="SMART" id="SM00924">
    <property type="entry name" value="MgtE_N"/>
    <property type="match status" value="1"/>
</dbReference>
<dbReference type="HOGENOM" id="CLU_030870_1_0_9"/>
<dbReference type="SMART" id="SM00116">
    <property type="entry name" value="CBS"/>
    <property type="match status" value="2"/>
</dbReference>
<dbReference type="GO" id="GO:0015095">
    <property type="term" value="F:magnesium ion transmembrane transporter activity"/>
    <property type="evidence" value="ECO:0007669"/>
    <property type="project" value="InterPro"/>
</dbReference>
<dbReference type="InterPro" id="IPR027275">
    <property type="entry name" value="PRC-brl_dom"/>
</dbReference>
<dbReference type="RefSeq" id="WP_003477931.1">
    <property type="nucleotide sequence ID" value="NC_008261.1"/>
</dbReference>
<dbReference type="Pfam" id="PF00571">
    <property type="entry name" value="CBS"/>
    <property type="match status" value="2"/>
</dbReference>
<proteinExistence type="predicted"/>
<dbReference type="Proteomes" id="UP000001823">
    <property type="component" value="Chromosome"/>
</dbReference>
<protein>
    <submittedName>
        <fullName evidence="3">CBS domain/MgtE intracellular domain protein</fullName>
    </submittedName>
</protein>
<dbReference type="PANTHER" id="PTHR43773:SF1">
    <property type="entry name" value="MAGNESIUM TRANSPORTER MGTE"/>
    <property type="match status" value="1"/>
</dbReference>